<accession>A0A6H9XL48</accession>
<comment type="similarity">
    <text evidence="1">Belongs to the bacterial solute-binding protein 8 family.</text>
</comment>
<comment type="caution">
    <text evidence="4">The sequence shown here is derived from an EMBL/GenBank/DDBJ whole genome shotgun (WGS) entry which is preliminary data.</text>
</comment>
<feature type="chain" id="PRO_5043215311" evidence="2">
    <location>
        <begin position="25"/>
        <end position="357"/>
    </location>
</feature>
<dbReference type="Proteomes" id="UP000249886">
    <property type="component" value="Unassembled WGS sequence"/>
</dbReference>
<evidence type="ECO:0000313" key="5">
    <source>
        <dbReference type="Proteomes" id="UP000249886"/>
    </source>
</evidence>
<dbReference type="Gene3D" id="3.40.50.1980">
    <property type="entry name" value="Nitrogenase molybdenum iron protein domain"/>
    <property type="match status" value="2"/>
</dbReference>
<dbReference type="RefSeq" id="WP_005527207.1">
    <property type="nucleotide sequence ID" value="NZ_CAUOLB010000005.1"/>
</dbReference>
<dbReference type="PANTHER" id="PTHR30535">
    <property type="entry name" value="VITAMIN B12-BINDING PROTEIN"/>
    <property type="match status" value="1"/>
</dbReference>
<dbReference type="Pfam" id="PF01497">
    <property type="entry name" value="Peripla_BP_2"/>
    <property type="match status" value="1"/>
</dbReference>
<evidence type="ECO:0000259" key="3">
    <source>
        <dbReference type="PROSITE" id="PS50983"/>
    </source>
</evidence>
<gene>
    <name evidence="4" type="ORF">NCTC10254_02231</name>
</gene>
<dbReference type="PROSITE" id="PS50983">
    <property type="entry name" value="FE_B12_PBP"/>
    <property type="match status" value="1"/>
</dbReference>
<dbReference type="EMBL" id="UARK01000032">
    <property type="protein sequence ID" value="SPW31799.1"/>
    <property type="molecule type" value="Genomic_DNA"/>
</dbReference>
<feature type="domain" description="Fe/B12 periplasmic-binding" evidence="3">
    <location>
        <begin position="55"/>
        <end position="335"/>
    </location>
</feature>
<dbReference type="GeneID" id="84574894"/>
<evidence type="ECO:0000256" key="2">
    <source>
        <dbReference type="SAM" id="SignalP"/>
    </source>
</evidence>
<dbReference type="InterPro" id="IPR050902">
    <property type="entry name" value="ABC_Transporter_SBP"/>
</dbReference>
<sequence length="357" mass="38406">MRWKQPLAVLALAALTVTGLTSCAQQSAKTGTTDAAGGITLTNCGEEVTYPSADKLMVNDGNIIAMVLAAGGRDHIKWVSSLEDDADILKAKYGKDAEGLDDIAPEAPSLEEVVAKKPDVMVAGWNYGFSDGKNLTPDALKQHGIGSYILTESCRQAGSEKRGVVDPWKAVEEDVTNMGKLTGHEDTAAAVVKDQQDRLSALAAAERPETVPNTFVFDTAREGIFTSGRFGGPQAIIEAAGGKNSTESINDTWVSVNWEDLTEQAPDVLVFVDYPGQTFEEKVKILKERDATKDLPAVKENRFINLPYAMWTSSPLNVDAAEYVRKGYEKFGLAPASDITPALTLPDSLQGKEYFVG</sequence>
<reference evidence="4 5" key="1">
    <citation type="submission" date="2018-06" db="EMBL/GenBank/DDBJ databases">
        <authorList>
            <consortium name="Pathogen Informatics"/>
            <person name="Doyle S."/>
        </authorList>
    </citation>
    <scope>NUCLEOTIDE SEQUENCE [LARGE SCALE GENOMIC DNA]</scope>
    <source>
        <strain evidence="4 5">NCTC10254</strain>
    </source>
</reference>
<protein>
    <submittedName>
        <fullName evidence="4">Putative iron transport system exported solute-binding component</fullName>
    </submittedName>
</protein>
<evidence type="ECO:0000256" key="1">
    <source>
        <dbReference type="ARBA" id="ARBA00008814"/>
    </source>
</evidence>
<dbReference type="PROSITE" id="PS51257">
    <property type="entry name" value="PROKAR_LIPOPROTEIN"/>
    <property type="match status" value="1"/>
</dbReference>
<evidence type="ECO:0000313" key="4">
    <source>
        <dbReference type="EMBL" id="SPW31799.1"/>
    </source>
</evidence>
<name>A0A6H9XL48_9CORY</name>
<dbReference type="PANTHER" id="PTHR30535:SF7">
    <property type="entry name" value="IRON(III) DICITRATE-BINDING PROTEIN"/>
    <property type="match status" value="1"/>
</dbReference>
<dbReference type="InterPro" id="IPR002491">
    <property type="entry name" value="ABC_transptr_periplasmic_BD"/>
</dbReference>
<dbReference type="SUPFAM" id="SSF53807">
    <property type="entry name" value="Helical backbone' metal receptor"/>
    <property type="match status" value="1"/>
</dbReference>
<organism evidence="4 5">
    <name type="scientific">Corynebacterium matruchotii</name>
    <dbReference type="NCBI Taxonomy" id="43768"/>
    <lineage>
        <taxon>Bacteria</taxon>
        <taxon>Bacillati</taxon>
        <taxon>Actinomycetota</taxon>
        <taxon>Actinomycetes</taxon>
        <taxon>Mycobacteriales</taxon>
        <taxon>Corynebacteriaceae</taxon>
        <taxon>Corynebacterium</taxon>
    </lineage>
</organism>
<feature type="signal peptide" evidence="2">
    <location>
        <begin position="1"/>
        <end position="24"/>
    </location>
</feature>
<dbReference type="AlphaFoldDB" id="A0A6H9XL48"/>
<keyword evidence="2" id="KW-0732">Signal</keyword>
<proteinExistence type="inferred from homology"/>